<dbReference type="OrthoDB" id="9820804at2"/>
<dbReference type="Proteomes" id="UP000064967">
    <property type="component" value="Chromosome"/>
</dbReference>
<gene>
    <name evidence="3" type="ORF">AKJ09_03877</name>
</gene>
<evidence type="ECO:0008006" key="5">
    <source>
        <dbReference type="Google" id="ProtNLM"/>
    </source>
</evidence>
<dbReference type="RefSeq" id="WP_146648383.1">
    <property type="nucleotide sequence ID" value="NZ_CP012333.1"/>
</dbReference>
<keyword evidence="4" id="KW-1185">Reference proteome</keyword>
<dbReference type="KEGG" id="llu:AKJ09_03877"/>
<proteinExistence type="predicted"/>
<accession>A0A0K1PUK9</accession>
<dbReference type="PROSITE" id="PS51257">
    <property type="entry name" value="PROKAR_LIPOPROTEIN"/>
    <property type="match status" value="1"/>
</dbReference>
<reference evidence="3 4" key="1">
    <citation type="submission" date="2015-08" db="EMBL/GenBank/DDBJ databases">
        <authorList>
            <person name="Babu N.S."/>
            <person name="Beckwith C.J."/>
            <person name="Beseler K.G."/>
            <person name="Brison A."/>
            <person name="Carone J.V."/>
            <person name="Caskin T.P."/>
            <person name="Diamond M."/>
            <person name="Durham M.E."/>
            <person name="Foxe J.M."/>
            <person name="Go M."/>
            <person name="Henderson B.A."/>
            <person name="Jones I.B."/>
            <person name="McGettigan J.A."/>
            <person name="Micheletti S.J."/>
            <person name="Nasrallah M.E."/>
            <person name="Ortiz D."/>
            <person name="Piller C.R."/>
            <person name="Privatt S.R."/>
            <person name="Schneider S.L."/>
            <person name="Sharp S."/>
            <person name="Smith T.C."/>
            <person name="Stanton J.D."/>
            <person name="Ullery H.E."/>
            <person name="Wilson R.J."/>
            <person name="Serrano M.G."/>
            <person name="Buck G."/>
            <person name="Lee V."/>
            <person name="Wang Y."/>
            <person name="Carvalho R."/>
            <person name="Voegtly L."/>
            <person name="Shi R."/>
            <person name="Duckworth R."/>
            <person name="Johnson A."/>
            <person name="Loviza R."/>
            <person name="Walstead R."/>
            <person name="Shah Z."/>
            <person name="Kiflezghi M."/>
            <person name="Wade K."/>
            <person name="Ball S.L."/>
            <person name="Bradley K.W."/>
            <person name="Asai D.J."/>
            <person name="Bowman C.A."/>
            <person name="Russell D.A."/>
            <person name="Pope W.H."/>
            <person name="Jacobs-Sera D."/>
            <person name="Hendrix R.W."/>
            <person name="Hatfull G.F."/>
        </authorList>
    </citation>
    <scope>NUCLEOTIDE SEQUENCE [LARGE SCALE GENOMIC DNA]</scope>
    <source>
        <strain evidence="3 4">DSM 27648</strain>
    </source>
</reference>
<evidence type="ECO:0000313" key="3">
    <source>
        <dbReference type="EMBL" id="AKU97213.1"/>
    </source>
</evidence>
<name>A0A0K1PUK9_9BACT</name>
<dbReference type="AlphaFoldDB" id="A0A0K1PUK9"/>
<organism evidence="3 4">
    <name type="scientific">Labilithrix luteola</name>
    <dbReference type="NCBI Taxonomy" id="1391654"/>
    <lineage>
        <taxon>Bacteria</taxon>
        <taxon>Pseudomonadati</taxon>
        <taxon>Myxococcota</taxon>
        <taxon>Polyangia</taxon>
        <taxon>Polyangiales</taxon>
        <taxon>Labilitrichaceae</taxon>
        <taxon>Labilithrix</taxon>
    </lineage>
</organism>
<feature type="signal peptide" evidence="2">
    <location>
        <begin position="1"/>
        <end position="21"/>
    </location>
</feature>
<evidence type="ECO:0000256" key="1">
    <source>
        <dbReference type="SAM" id="MobiDB-lite"/>
    </source>
</evidence>
<dbReference type="EMBL" id="CP012333">
    <property type="protein sequence ID" value="AKU97213.1"/>
    <property type="molecule type" value="Genomic_DNA"/>
</dbReference>
<dbReference type="STRING" id="1391654.AKJ09_03877"/>
<feature type="chain" id="PRO_5005466395" description="Lipoprotein" evidence="2">
    <location>
        <begin position="22"/>
        <end position="293"/>
    </location>
</feature>
<feature type="region of interest" description="Disordered" evidence="1">
    <location>
        <begin position="50"/>
        <end position="82"/>
    </location>
</feature>
<protein>
    <recommendedName>
        <fullName evidence="5">Lipoprotein</fullName>
    </recommendedName>
</protein>
<keyword evidence="2" id="KW-0732">Signal</keyword>
<evidence type="ECO:0000256" key="2">
    <source>
        <dbReference type="SAM" id="SignalP"/>
    </source>
</evidence>
<sequence>MKLATTALASLTTFIAFGALAGLTATGCAAKTNETSGDGNLGSTESQLVADDQEADNTDSNLESGVDEPLSGAIETDPGTPADGATDAELLDKVKTNAGKFFKPAGCITTTIDGNTATHVFKGCTGPYGLVSFNGTVVSTYLRADGKLTITHEAQGFSINGATISGSRTVVYTRSGTTITKARTGNWSGTTAKGKAISHQANFVTTYDASTKCITRDGSAQTTIGGREHERTITDYKRCGVGSLGCPESGEIVLSKTKSGDTMSLTIDFLGGTAYSVTGPNGKSITLQLVCQE</sequence>
<evidence type="ECO:0000313" key="4">
    <source>
        <dbReference type="Proteomes" id="UP000064967"/>
    </source>
</evidence>